<evidence type="ECO:0000256" key="5">
    <source>
        <dbReference type="SAM" id="Phobius"/>
    </source>
</evidence>
<feature type="transmembrane region" description="Helical" evidence="5">
    <location>
        <begin position="387"/>
        <end position="404"/>
    </location>
</feature>
<evidence type="ECO:0000256" key="2">
    <source>
        <dbReference type="ARBA" id="ARBA00005278"/>
    </source>
</evidence>
<sequence>MEEKETNKKLVTTNIEDNVAYLRQELGVGKSFDIIHLDVEYAEVKMALFLVDGLIKDDLLHLLMKFLAKVKKEELEKNTLKKLLKTYIPYVEIDTTDDLNKVVDTVLSGPTAFVVDGIDEVILIDARTYPVRGPEEPDTERVVRGSRDGFVETIVFNTALTRRRVRDRTLRMEFMQVGRRSKTDIVICYIEDIANPKMIKKLKDTIGKIDTDGLPMADKTIEEYISNSYWNPFPVVRYTERPDTAATHLFEGHVVIFTDGSPSAMITPVTYWHHVQHAEEYRNNPIAGAYLRFVRYLAIFGSIFLMPLWYLLNVEPGLVPEAIDFIGPNEPGQIPLILQFLLIEVGLDMLRMAAIHTPTSLATALGLVAALMIGQIAVEVGLFTNEVILYFSIAAIGTFATPSYELSLANRLVRIALLLLTALFHTYGYIIGIVLFVISLTRMNSFGVPYLWPFIPFNLRAFRDVLLRSPIPLKNRRPRILKPKDPDR</sequence>
<dbReference type="InterPro" id="IPR050768">
    <property type="entry name" value="UPF0353/GerABKA_families"/>
</dbReference>
<gene>
    <name evidence="6" type="ORF">R4Z09_10495</name>
</gene>
<keyword evidence="5" id="KW-0812">Transmembrane</keyword>
<proteinExistence type="inferred from homology"/>
<dbReference type="EMBL" id="CP137640">
    <property type="protein sequence ID" value="WVX83386.1"/>
    <property type="molecule type" value="Genomic_DNA"/>
</dbReference>
<evidence type="ECO:0000313" key="6">
    <source>
        <dbReference type="EMBL" id="WVX83386.1"/>
    </source>
</evidence>
<keyword evidence="3 4" id="KW-0472">Membrane</keyword>
<dbReference type="InterPro" id="IPR004995">
    <property type="entry name" value="Spore_Ger"/>
</dbReference>
<evidence type="ECO:0000256" key="4">
    <source>
        <dbReference type="PIRNR" id="PIRNR005690"/>
    </source>
</evidence>
<feature type="transmembrane region" description="Helical" evidence="5">
    <location>
        <begin position="416"/>
        <end position="438"/>
    </location>
</feature>
<organism evidence="6 7">
    <name type="scientific">Niallia oryzisoli</name>
    <dbReference type="NCBI Taxonomy" id="1737571"/>
    <lineage>
        <taxon>Bacteria</taxon>
        <taxon>Bacillati</taxon>
        <taxon>Bacillota</taxon>
        <taxon>Bacilli</taxon>
        <taxon>Bacillales</taxon>
        <taxon>Bacillaceae</taxon>
        <taxon>Niallia</taxon>
    </lineage>
</organism>
<comment type="subcellular location">
    <subcellularLocation>
        <location evidence="4">Cell membrane</location>
    </subcellularLocation>
    <subcellularLocation>
        <location evidence="1">Membrane</location>
        <topology evidence="1">Multi-pass membrane protein</topology>
    </subcellularLocation>
</comment>
<evidence type="ECO:0000256" key="1">
    <source>
        <dbReference type="ARBA" id="ARBA00004141"/>
    </source>
</evidence>
<dbReference type="RefSeq" id="WP_338452270.1">
    <property type="nucleotide sequence ID" value="NZ_CP137640.1"/>
</dbReference>
<accession>A0ABZ2CJU8</accession>
<feature type="transmembrane region" description="Helical" evidence="5">
    <location>
        <begin position="362"/>
        <end position="381"/>
    </location>
</feature>
<comment type="similarity">
    <text evidence="2 4">Belongs to the GerABKA family.</text>
</comment>
<name>A0ABZ2CJU8_9BACI</name>
<evidence type="ECO:0000313" key="7">
    <source>
        <dbReference type="Proteomes" id="UP001357223"/>
    </source>
</evidence>
<feature type="transmembrane region" description="Helical" evidence="5">
    <location>
        <begin position="293"/>
        <end position="312"/>
    </location>
</feature>
<dbReference type="PANTHER" id="PTHR22550:SF9">
    <property type="entry name" value="STAGE V SPORULATION PROTEIN AF"/>
    <property type="match status" value="1"/>
</dbReference>
<dbReference type="Pfam" id="PF03323">
    <property type="entry name" value="GerA"/>
    <property type="match status" value="1"/>
</dbReference>
<dbReference type="Proteomes" id="UP001357223">
    <property type="component" value="Chromosome"/>
</dbReference>
<protein>
    <submittedName>
        <fullName evidence="6">Spore germination protein</fullName>
    </submittedName>
</protein>
<dbReference type="PANTHER" id="PTHR22550">
    <property type="entry name" value="SPORE GERMINATION PROTEIN"/>
    <property type="match status" value="1"/>
</dbReference>
<feature type="transmembrane region" description="Helical" evidence="5">
    <location>
        <begin position="332"/>
        <end position="350"/>
    </location>
</feature>
<dbReference type="PIRSF" id="PIRSF005690">
    <property type="entry name" value="GerBA"/>
    <property type="match status" value="1"/>
</dbReference>
<keyword evidence="7" id="KW-1185">Reference proteome</keyword>
<keyword evidence="5" id="KW-1133">Transmembrane helix</keyword>
<reference evidence="6 7" key="1">
    <citation type="submission" date="2023-10" db="EMBL/GenBank/DDBJ databases">
        <title>Niallia locisalis sp.nov. isolated from a salt pond sample.</title>
        <authorList>
            <person name="Li X.-J."/>
            <person name="Dong L."/>
        </authorList>
    </citation>
    <scope>NUCLEOTIDE SEQUENCE [LARGE SCALE GENOMIC DNA]</scope>
    <source>
        <strain evidence="6 7">DSM 29761</strain>
    </source>
</reference>
<evidence type="ECO:0000256" key="3">
    <source>
        <dbReference type="ARBA" id="ARBA00023136"/>
    </source>
</evidence>